<evidence type="ECO:0000313" key="10">
    <source>
        <dbReference type="Proteomes" id="UP001151699"/>
    </source>
</evidence>
<organism evidence="9 10">
    <name type="scientific">Pseudolycoriella hygida</name>
    <dbReference type="NCBI Taxonomy" id="35572"/>
    <lineage>
        <taxon>Eukaryota</taxon>
        <taxon>Metazoa</taxon>
        <taxon>Ecdysozoa</taxon>
        <taxon>Arthropoda</taxon>
        <taxon>Hexapoda</taxon>
        <taxon>Insecta</taxon>
        <taxon>Pterygota</taxon>
        <taxon>Neoptera</taxon>
        <taxon>Endopterygota</taxon>
        <taxon>Diptera</taxon>
        <taxon>Nematocera</taxon>
        <taxon>Sciaroidea</taxon>
        <taxon>Sciaridae</taxon>
        <taxon>Pseudolycoriella</taxon>
    </lineage>
</organism>
<comment type="function">
    <text evidence="5">Regulates CDK7, the catalytic subunit of the CDK-activating kinase (CAK) enzymatic complex. CAK activates the cyclin-associated kinases CDK1, CDK2, CDK4 and CDK6 by threonine phosphorylation. CAK complexed to the core-TFIIH basal transcription factor activates RNA polymerase II by serine phosphorylation of the repetitive C-terminal domain (CTD) of its large subunit (POLR2A), allowing its escape from the promoter and elongation of the transcripts. Involved in cell cycle control and in RNA transcription by RNA polymerase II. Its expression and activity are constant throughout the cell cycle.</text>
</comment>
<feature type="domain" description="Cyclin-like" evidence="8">
    <location>
        <begin position="171"/>
        <end position="264"/>
    </location>
</feature>
<dbReference type="InterPro" id="IPR031658">
    <property type="entry name" value="Cyclin_C_2"/>
</dbReference>
<dbReference type="SMART" id="SM00385">
    <property type="entry name" value="CYCLIN"/>
    <property type="match status" value="2"/>
</dbReference>
<comment type="similarity">
    <text evidence="1">Belongs to the cyclin family. Cyclin C subfamily.</text>
</comment>
<dbReference type="Pfam" id="PF00134">
    <property type="entry name" value="Cyclin_N"/>
    <property type="match status" value="1"/>
</dbReference>
<accession>A0A9Q0MZU0</accession>
<dbReference type="CDD" id="cd20524">
    <property type="entry name" value="CYCLIN_CCNH_rpt1"/>
    <property type="match status" value="1"/>
</dbReference>
<evidence type="ECO:0000256" key="4">
    <source>
        <dbReference type="ARBA" id="ARBA00023306"/>
    </source>
</evidence>
<evidence type="ECO:0000256" key="3">
    <source>
        <dbReference type="ARBA" id="ARBA00023127"/>
    </source>
</evidence>
<evidence type="ECO:0000256" key="6">
    <source>
        <dbReference type="ARBA" id="ARBA00026042"/>
    </source>
</evidence>
<keyword evidence="3 7" id="KW-0195">Cyclin</keyword>
<sequence>MYAISSQRRYWTFGSEKEIDELRKQQNQNFILKAPRPSRGEEVDENNLSQFYLTPCEEKVLLKSYELHLRDFCRRFEPPMPKCIVGTAFHYFKRFYLNNSTMDYHPKEILATCVYLSCKTEEFNVSISQFVSNIKGDKNKAMDIILSNELLLMQQLNYYLTVHNPFRPIEGFLIDIKTRCSLANPERLRAGIDDFIDKTFLTDACLLYAPSQLALAAVLHSASKEQENLDSYVTECLFQNATDKLPVLIEAVRKIRSMVKAIEQPDKSFVRSLEKKLDLCRNQENNPNSLAYKQKMQKMLEDEDDIELGVNTSYHLNTSETSDGIHDASMLSVE</sequence>
<dbReference type="PANTHER" id="PTHR10026">
    <property type="entry name" value="CYCLIN"/>
    <property type="match status" value="1"/>
</dbReference>
<dbReference type="Proteomes" id="UP001151699">
    <property type="component" value="Chromosome B"/>
</dbReference>
<reference evidence="9" key="1">
    <citation type="submission" date="2022-07" db="EMBL/GenBank/DDBJ databases">
        <authorList>
            <person name="Trinca V."/>
            <person name="Uliana J.V.C."/>
            <person name="Torres T.T."/>
            <person name="Ward R.J."/>
            <person name="Monesi N."/>
        </authorList>
    </citation>
    <scope>NUCLEOTIDE SEQUENCE</scope>
    <source>
        <strain evidence="9">HSMRA1968</strain>
        <tissue evidence="9">Whole embryos</tissue>
    </source>
</reference>
<dbReference type="GO" id="GO:0016538">
    <property type="term" value="F:cyclin-dependent protein serine/threonine kinase regulator activity"/>
    <property type="evidence" value="ECO:0007669"/>
    <property type="project" value="InterPro"/>
</dbReference>
<evidence type="ECO:0000256" key="1">
    <source>
        <dbReference type="ARBA" id="ARBA00008638"/>
    </source>
</evidence>
<dbReference type="GO" id="GO:0006357">
    <property type="term" value="P:regulation of transcription by RNA polymerase II"/>
    <property type="evidence" value="ECO:0007669"/>
    <property type="project" value="InterPro"/>
</dbReference>
<dbReference type="GO" id="GO:0006351">
    <property type="term" value="P:DNA-templated transcription"/>
    <property type="evidence" value="ECO:0007669"/>
    <property type="project" value="InterPro"/>
</dbReference>
<dbReference type="InterPro" id="IPR036915">
    <property type="entry name" value="Cyclin-like_sf"/>
</dbReference>
<dbReference type="SUPFAM" id="SSF47954">
    <property type="entry name" value="Cyclin-like"/>
    <property type="match status" value="2"/>
</dbReference>
<keyword evidence="10" id="KW-1185">Reference proteome</keyword>
<dbReference type="InterPro" id="IPR013763">
    <property type="entry name" value="Cyclin-like_dom"/>
</dbReference>
<dbReference type="InterPro" id="IPR027081">
    <property type="entry name" value="CyclinH/Ccl1"/>
</dbReference>
<dbReference type="AlphaFoldDB" id="A0A9Q0MZU0"/>
<dbReference type="Gene3D" id="1.10.472.10">
    <property type="entry name" value="Cyclin-like"/>
    <property type="match status" value="2"/>
</dbReference>
<dbReference type="EMBL" id="WJQU01000002">
    <property type="protein sequence ID" value="KAJ6641077.1"/>
    <property type="molecule type" value="Genomic_DNA"/>
</dbReference>
<evidence type="ECO:0000256" key="7">
    <source>
        <dbReference type="RuleBase" id="RU000383"/>
    </source>
</evidence>
<protein>
    <recommendedName>
        <fullName evidence="2">Cyclin-H</fullName>
    </recommendedName>
</protein>
<evidence type="ECO:0000259" key="8">
    <source>
        <dbReference type="SMART" id="SM00385"/>
    </source>
</evidence>
<evidence type="ECO:0000256" key="5">
    <source>
        <dbReference type="ARBA" id="ARBA00025343"/>
    </source>
</evidence>
<comment type="subunit">
    <text evidence="6">Associates primarily with CDK7 and MAT1 to form the CAK complex. CAK can further associate with the core-TFIIH to form the TFIIH basal transcription factor.</text>
</comment>
<evidence type="ECO:0000313" key="9">
    <source>
        <dbReference type="EMBL" id="KAJ6641077.1"/>
    </source>
</evidence>
<dbReference type="GO" id="GO:0070985">
    <property type="term" value="C:transcription factor TFIIK complex"/>
    <property type="evidence" value="ECO:0007669"/>
    <property type="project" value="InterPro"/>
</dbReference>
<dbReference type="CDD" id="cd20525">
    <property type="entry name" value="CYCLIN_CCNH_rpt2"/>
    <property type="match status" value="1"/>
</dbReference>
<dbReference type="InterPro" id="IPR043198">
    <property type="entry name" value="Cyclin/Ssn8"/>
</dbReference>
<dbReference type="Pfam" id="PF16899">
    <property type="entry name" value="Cyclin_C_2"/>
    <property type="match status" value="1"/>
</dbReference>
<dbReference type="FunFam" id="1.10.472.10:FF:000088">
    <property type="entry name" value="Cyclin-H"/>
    <property type="match status" value="1"/>
</dbReference>
<dbReference type="FunFam" id="1.10.472.10:FF:000029">
    <property type="entry name" value="Cyclin h"/>
    <property type="match status" value="1"/>
</dbReference>
<dbReference type="InterPro" id="IPR006671">
    <property type="entry name" value="Cyclin_N"/>
</dbReference>
<dbReference type="OrthoDB" id="340962at2759"/>
<comment type="caution">
    <text evidence="9">The sequence shown here is derived from an EMBL/GenBank/DDBJ whole genome shotgun (WGS) entry which is preliminary data.</text>
</comment>
<dbReference type="NCBIfam" id="TIGR00569">
    <property type="entry name" value="ccl1"/>
    <property type="match status" value="1"/>
</dbReference>
<feature type="domain" description="Cyclin-like" evidence="8">
    <location>
        <begin position="67"/>
        <end position="154"/>
    </location>
</feature>
<proteinExistence type="inferred from homology"/>
<gene>
    <name evidence="9" type="primary">CCNH</name>
    <name evidence="9" type="ORF">Bhyg_06011</name>
</gene>
<name>A0A9Q0MZU0_9DIPT</name>
<keyword evidence="4" id="KW-0131">Cell cycle</keyword>
<evidence type="ECO:0000256" key="2">
    <source>
        <dbReference type="ARBA" id="ARBA00019496"/>
    </source>
</evidence>